<dbReference type="AlphaFoldDB" id="A0A7C9IPG1"/>
<keyword evidence="3" id="KW-1185">Reference proteome</keyword>
<name>A0A7C9IPG1_9BACT</name>
<evidence type="ECO:0000313" key="3">
    <source>
        <dbReference type="Proteomes" id="UP000482487"/>
    </source>
</evidence>
<dbReference type="EMBL" id="WVUD01000024">
    <property type="protein sequence ID" value="MYL84079.1"/>
    <property type="molecule type" value="Genomic_DNA"/>
</dbReference>
<gene>
    <name evidence="2" type="ORF">GTA51_13170</name>
</gene>
<comment type="caution">
    <text evidence="2">The sequence shown here is derived from an EMBL/GenBank/DDBJ whole genome shotgun (WGS) entry which is preliminary data.</text>
</comment>
<accession>A0A7C9IPG1</accession>
<keyword evidence="1" id="KW-0812">Transmembrane</keyword>
<keyword evidence="1" id="KW-1133">Transmembrane helix</keyword>
<feature type="transmembrane region" description="Helical" evidence="1">
    <location>
        <begin position="76"/>
        <end position="95"/>
    </location>
</feature>
<dbReference type="RefSeq" id="WP_160961764.1">
    <property type="nucleotide sequence ID" value="NZ_WVUD01000024.1"/>
</dbReference>
<keyword evidence="1" id="KW-0472">Membrane</keyword>
<dbReference type="Proteomes" id="UP000482487">
    <property type="component" value="Unassembled WGS sequence"/>
</dbReference>
<evidence type="ECO:0000256" key="1">
    <source>
        <dbReference type="SAM" id="Phobius"/>
    </source>
</evidence>
<dbReference type="OrthoDB" id="5459027at2"/>
<protein>
    <submittedName>
        <fullName evidence="2">Uncharacterized protein</fullName>
    </submittedName>
</protein>
<reference evidence="2 3" key="1">
    <citation type="submission" date="2020-01" db="EMBL/GenBank/DDBJ databases">
        <title>Genome sequence of Desulfovibrio aerotolerans DSM 16695(T).</title>
        <authorList>
            <person name="Karnachuk O."/>
            <person name="Avakyan M."/>
            <person name="Mardanov A."/>
            <person name="Kadnikov V."/>
            <person name="Ravin N."/>
        </authorList>
    </citation>
    <scope>NUCLEOTIDE SEQUENCE [LARGE SCALE GENOMIC DNA]</scope>
    <source>
        <strain evidence="2 3">DSM 16695</strain>
    </source>
</reference>
<sequence length="97" mass="11191">MLSLTYAIALFLAYFLVVALFFRLYCRNRIYLLLLSEPAYMDHYIDRLPHIRERPDERIGMVEFMLAKRRAFVSRALQFVGVATAVYLIALAGGATL</sequence>
<feature type="transmembrane region" description="Helical" evidence="1">
    <location>
        <begin position="6"/>
        <end position="26"/>
    </location>
</feature>
<proteinExistence type="predicted"/>
<evidence type="ECO:0000313" key="2">
    <source>
        <dbReference type="EMBL" id="MYL84079.1"/>
    </source>
</evidence>
<organism evidence="2 3">
    <name type="scientific">Solidesulfovibrio aerotolerans</name>
    <dbReference type="NCBI Taxonomy" id="295255"/>
    <lineage>
        <taxon>Bacteria</taxon>
        <taxon>Pseudomonadati</taxon>
        <taxon>Thermodesulfobacteriota</taxon>
        <taxon>Desulfovibrionia</taxon>
        <taxon>Desulfovibrionales</taxon>
        <taxon>Desulfovibrionaceae</taxon>
        <taxon>Solidesulfovibrio</taxon>
    </lineage>
</organism>